<protein>
    <recommendedName>
        <fullName evidence="1">LptD C-terminal domain-containing protein</fullName>
    </recommendedName>
</protein>
<dbReference type="InterPro" id="IPR007543">
    <property type="entry name" value="LptD_C"/>
</dbReference>
<feature type="domain" description="LptD C-terminal" evidence="1">
    <location>
        <begin position="3"/>
        <end position="277"/>
    </location>
</feature>
<dbReference type="AlphaFoldDB" id="A0A382TP54"/>
<dbReference type="GO" id="GO:0009279">
    <property type="term" value="C:cell outer membrane"/>
    <property type="evidence" value="ECO:0007669"/>
    <property type="project" value="TreeGrafter"/>
</dbReference>
<name>A0A382TP54_9ZZZZ</name>
<dbReference type="PANTHER" id="PTHR30189">
    <property type="entry name" value="LPS-ASSEMBLY PROTEIN"/>
    <property type="match status" value="1"/>
</dbReference>
<accession>A0A382TP54</accession>
<dbReference type="InterPro" id="IPR050218">
    <property type="entry name" value="LptD"/>
</dbReference>
<proteinExistence type="predicted"/>
<gene>
    <name evidence="2" type="ORF">METZ01_LOCUS376386</name>
</gene>
<reference evidence="2" key="1">
    <citation type="submission" date="2018-05" db="EMBL/GenBank/DDBJ databases">
        <authorList>
            <person name="Lanie J.A."/>
            <person name="Ng W.-L."/>
            <person name="Kazmierczak K.M."/>
            <person name="Andrzejewski T.M."/>
            <person name="Davidsen T.M."/>
            <person name="Wayne K.J."/>
            <person name="Tettelin H."/>
            <person name="Glass J.I."/>
            <person name="Rusch D."/>
            <person name="Podicherti R."/>
            <person name="Tsui H.-C.T."/>
            <person name="Winkler M.E."/>
        </authorList>
    </citation>
    <scope>NUCLEOTIDE SEQUENCE</scope>
</reference>
<evidence type="ECO:0000259" key="1">
    <source>
        <dbReference type="Pfam" id="PF04453"/>
    </source>
</evidence>
<evidence type="ECO:0000313" key="2">
    <source>
        <dbReference type="EMBL" id="SVD23532.1"/>
    </source>
</evidence>
<organism evidence="2">
    <name type="scientific">marine metagenome</name>
    <dbReference type="NCBI Taxonomy" id="408172"/>
    <lineage>
        <taxon>unclassified sequences</taxon>
        <taxon>metagenomes</taxon>
        <taxon>ecological metagenomes</taxon>
    </lineage>
</organism>
<dbReference type="GO" id="GO:0061024">
    <property type="term" value="P:membrane organization"/>
    <property type="evidence" value="ECO:0007669"/>
    <property type="project" value="InterPro"/>
</dbReference>
<dbReference type="GO" id="GO:1990351">
    <property type="term" value="C:transporter complex"/>
    <property type="evidence" value="ECO:0007669"/>
    <property type="project" value="TreeGrafter"/>
</dbReference>
<dbReference type="Pfam" id="PF04453">
    <property type="entry name" value="LptD"/>
    <property type="match status" value="1"/>
</dbReference>
<dbReference type="PANTHER" id="PTHR30189:SF1">
    <property type="entry name" value="LPS-ASSEMBLY PROTEIN LPTD"/>
    <property type="match status" value="1"/>
</dbReference>
<feature type="non-terminal residue" evidence="2">
    <location>
        <position position="300"/>
    </location>
</feature>
<sequence>LGELPKITYKLQQTQIGSTPFYFNLDTSSAWFVTDLKTQKEEDFMFKTSRLDLHPQLTIPLALTPWLSMTSTVGARETFYGRGLTTSGSEYKKLSSFTRESFDFRSIIQGPKINKIYHLDNSPDKIKHLLEPRLTFNYVPDIDEKDRLKIKAFDGIDYVGAPTNSITYEFGQRLLKKFKTGANQFETKQILRFNISQTYNIREATMQKQSGVDRLPFSDLFFDFDSRPIESIILNTDASYNFNTDLINTFNFEAGVKPVKNLWVIMERRWTRDGPNYMLGTLDMALKPGWRVQYSARYDE</sequence>
<feature type="non-terminal residue" evidence="2">
    <location>
        <position position="1"/>
    </location>
</feature>
<dbReference type="EMBL" id="UINC01137909">
    <property type="protein sequence ID" value="SVD23532.1"/>
    <property type="molecule type" value="Genomic_DNA"/>
</dbReference>